<feature type="transmembrane region" description="Helical" evidence="8">
    <location>
        <begin position="40"/>
        <end position="61"/>
    </location>
</feature>
<proteinExistence type="inferred from homology"/>
<evidence type="ECO:0000256" key="7">
    <source>
        <dbReference type="SAM" id="MobiDB-lite"/>
    </source>
</evidence>
<comment type="subcellular location">
    <subcellularLocation>
        <location evidence="1">Membrane</location>
        <topology evidence="1">Multi-pass membrane protein</topology>
    </subcellularLocation>
</comment>
<protein>
    <submittedName>
        <fullName evidence="9">Solute carrier family 23 protein</fullName>
    </submittedName>
</protein>
<evidence type="ECO:0000256" key="3">
    <source>
        <dbReference type="ARBA" id="ARBA00022448"/>
    </source>
</evidence>
<evidence type="ECO:0000313" key="10">
    <source>
        <dbReference type="Proteomes" id="UP001458415"/>
    </source>
</evidence>
<comment type="similarity">
    <text evidence="2">Belongs to the nucleobase:cation symporter-2 (NCS2) (TC 2.A.40) family.</text>
</comment>
<feature type="transmembrane region" description="Helical" evidence="8">
    <location>
        <begin position="12"/>
        <end position="33"/>
    </location>
</feature>
<feature type="region of interest" description="Disordered" evidence="7">
    <location>
        <begin position="178"/>
        <end position="254"/>
    </location>
</feature>
<evidence type="ECO:0000256" key="1">
    <source>
        <dbReference type="ARBA" id="ARBA00004141"/>
    </source>
</evidence>
<keyword evidence="6 8" id="KW-0472">Membrane</keyword>
<evidence type="ECO:0000256" key="5">
    <source>
        <dbReference type="ARBA" id="ARBA00022989"/>
    </source>
</evidence>
<organism evidence="9 10">
    <name type="scientific">Streptomyces carpinensis</name>
    <dbReference type="NCBI Taxonomy" id="66369"/>
    <lineage>
        <taxon>Bacteria</taxon>
        <taxon>Bacillati</taxon>
        <taxon>Actinomycetota</taxon>
        <taxon>Actinomycetes</taxon>
        <taxon>Kitasatosporales</taxon>
        <taxon>Streptomycetaceae</taxon>
        <taxon>Streptomyces</taxon>
    </lineage>
</organism>
<dbReference type="PANTHER" id="PTHR42810:SF4">
    <property type="entry name" value="URIC ACID TRANSPORTER UACT"/>
    <property type="match status" value="1"/>
</dbReference>
<dbReference type="InterPro" id="IPR006043">
    <property type="entry name" value="NCS2"/>
</dbReference>
<evidence type="ECO:0000256" key="8">
    <source>
        <dbReference type="SAM" id="Phobius"/>
    </source>
</evidence>
<evidence type="ECO:0000256" key="6">
    <source>
        <dbReference type="ARBA" id="ARBA00023136"/>
    </source>
</evidence>
<reference evidence="9 10" key="1">
    <citation type="submission" date="2024-06" db="EMBL/GenBank/DDBJ databases">
        <title>The Natural Products Discovery Center: Release of the First 8490 Sequenced Strains for Exploring Actinobacteria Biosynthetic Diversity.</title>
        <authorList>
            <person name="Kalkreuter E."/>
            <person name="Kautsar S.A."/>
            <person name="Yang D."/>
            <person name="Bader C.D."/>
            <person name="Teijaro C.N."/>
            <person name="Fluegel L."/>
            <person name="Davis C.M."/>
            <person name="Simpson J.R."/>
            <person name="Lauterbach L."/>
            <person name="Steele A.D."/>
            <person name="Gui C."/>
            <person name="Meng S."/>
            <person name="Li G."/>
            <person name="Viehrig K."/>
            <person name="Ye F."/>
            <person name="Su P."/>
            <person name="Kiefer A.F."/>
            <person name="Nichols A."/>
            <person name="Cepeda A.J."/>
            <person name="Yan W."/>
            <person name="Fan B."/>
            <person name="Jiang Y."/>
            <person name="Adhikari A."/>
            <person name="Zheng C.-J."/>
            <person name="Schuster L."/>
            <person name="Cowan T.M."/>
            <person name="Smanski M.J."/>
            <person name="Chevrette M.G."/>
            <person name="De Carvalho L.P.S."/>
            <person name="Shen B."/>
        </authorList>
    </citation>
    <scope>NUCLEOTIDE SEQUENCE [LARGE SCALE GENOMIC DNA]</scope>
    <source>
        <strain evidence="9 10">NPDC000634</strain>
    </source>
</reference>
<evidence type="ECO:0000313" key="9">
    <source>
        <dbReference type="EMBL" id="MER6978157.1"/>
    </source>
</evidence>
<feature type="transmembrane region" description="Helical" evidence="8">
    <location>
        <begin position="146"/>
        <end position="175"/>
    </location>
</feature>
<name>A0ABV1W3E0_9ACTN</name>
<evidence type="ECO:0000256" key="2">
    <source>
        <dbReference type="ARBA" id="ARBA00008821"/>
    </source>
</evidence>
<feature type="compositionally biased region" description="Low complexity" evidence="7">
    <location>
        <begin position="219"/>
        <end position="230"/>
    </location>
</feature>
<comment type="caution">
    <text evidence="9">The sequence shown here is derived from an EMBL/GenBank/DDBJ whole genome shotgun (WGS) entry which is preliminary data.</text>
</comment>
<keyword evidence="4 8" id="KW-0812">Transmembrane</keyword>
<dbReference type="EMBL" id="JBEPCU010000200">
    <property type="protein sequence ID" value="MER6978157.1"/>
    <property type="molecule type" value="Genomic_DNA"/>
</dbReference>
<gene>
    <name evidence="9" type="ORF">ABT317_14360</name>
</gene>
<dbReference type="Proteomes" id="UP001458415">
    <property type="component" value="Unassembled WGS sequence"/>
</dbReference>
<feature type="transmembrane region" description="Helical" evidence="8">
    <location>
        <begin position="73"/>
        <end position="91"/>
    </location>
</feature>
<keyword evidence="3" id="KW-0813">Transport</keyword>
<keyword evidence="10" id="KW-1185">Reference proteome</keyword>
<feature type="transmembrane region" description="Helical" evidence="8">
    <location>
        <begin position="103"/>
        <end position="126"/>
    </location>
</feature>
<accession>A0ABV1W3E0</accession>
<dbReference type="NCBIfam" id="NF037981">
    <property type="entry name" value="NCS2_1"/>
    <property type="match status" value="1"/>
</dbReference>
<dbReference type="PANTHER" id="PTHR42810">
    <property type="entry name" value="PURINE PERMEASE C1399.01C-RELATED"/>
    <property type="match status" value="1"/>
</dbReference>
<evidence type="ECO:0000256" key="4">
    <source>
        <dbReference type="ARBA" id="ARBA00022692"/>
    </source>
</evidence>
<dbReference type="Pfam" id="PF00860">
    <property type="entry name" value="Xan_ur_permease"/>
    <property type="match status" value="1"/>
</dbReference>
<sequence>MQPPPPAPWPSPFGATIAAGLVGLVASMFFGRVVRFFPPVVTGTVIAVIGLTLLPVAFGWAAGGGEGSAKGGSMANIGLAGATLLIILVLSRVGKPAISRLSILLGIVLGTALAAALGKAHFTGVTKGAMFALPEPLSFGAPQFDAAAVISMVVVVVVVLTETTADIIAVGEIVLRHQRRQRDRRTPQPVVQRDPLEPRGRLRVRRLPGEGRHPGGGVTLRAPTTRTARTAADRVTRPDRPHEPPRHVSGQSPP</sequence>
<feature type="compositionally biased region" description="Basic and acidic residues" evidence="7">
    <location>
        <begin position="231"/>
        <end position="246"/>
    </location>
</feature>
<dbReference type="RefSeq" id="WP_208640735.1">
    <property type="nucleotide sequence ID" value="NZ_MUBM01000176.1"/>
</dbReference>
<keyword evidence="5 8" id="KW-1133">Transmembrane helix</keyword>